<dbReference type="PRINTS" id="PR00313">
    <property type="entry name" value="CABNDNGRPT"/>
</dbReference>
<dbReference type="OrthoDB" id="6756629at2"/>
<keyword evidence="2" id="KW-0800">Toxin</keyword>
<gene>
    <name evidence="7" type="ORF">AC244_28875</name>
</gene>
<dbReference type="GO" id="GO:0005576">
    <property type="term" value="C:extracellular region"/>
    <property type="evidence" value="ECO:0007669"/>
    <property type="project" value="InterPro"/>
</dbReference>
<dbReference type="InterPro" id="IPR018511">
    <property type="entry name" value="Hemolysin-typ_Ca-bd_CS"/>
</dbReference>
<dbReference type="EMBL" id="LGAP01000030">
    <property type="protein sequence ID" value="KOF14089.1"/>
    <property type="molecule type" value="Genomic_DNA"/>
</dbReference>
<evidence type="ECO:0000313" key="7">
    <source>
        <dbReference type="EMBL" id="KOF14089.1"/>
    </source>
</evidence>
<comment type="subcellular location">
    <subcellularLocation>
        <location evidence="1">Membrane</location>
    </subcellularLocation>
</comment>
<sequence>MATEGTTISNEAAATPAEAIEHHEAPDGKVGRLVAQAGAGAAEEPQLLDPATGAPVKGAETAPLTPPMPATISADASNVVHLPAGASIEKIKVVGTDIVLEQPDGSTITIQNAALKVPTFVIGDAEIPRETLVAVLGENGINVAAGPDGSISVVSNQSSGGNFSDADGNIGQAGPVIDLLAPTALQFPALEATERLPFAVDPNDDPSIIPDGNSDPSGIFVSDRQVDEAGLASGSRAGDGSASVSGVFTISDPDGLDDIASLTINGQTFTIGGLVGQSVVGQFGTLTITAYDPLTGVAQYTYDLVSPVTSSGVIPGTNVEQDRDTFNLTVTDGDGATGSATLRIDVVDDVPVIGITDPVSPNVVEGQTLNGTWTLSAGADGVGTVNVTVGSTTQPLALTAGQSVAFTLAEGKLTVNADKTWSFAANSNLSNPAGVNVSFTLSATDADNDTTTDSQTITVTDGAGPTVDPLAASASLALDDQNLADGSTPGADTSSGTIGFVAGSDAIATIVFGDTSTLTGALTWERVSDTQIIGKAGGVTIATLDLVRVGDGATVTATLSDNYASHPGINADDLASLGSVKVIASDTDGDQAEGTVTVSVSDDVPSVTIGGSVSDDMPPTDSVVEGQTLNGTWTLSAGADGVGTVNVTVGNMTQPLALTAGQSVAFTLAEGTLTVNADKTWSFAANSNLSNPAGVNVSFTLSATDADNDTTSDSQPISITDGTGPSATDGSASITVDEKGLDNANALGSAEGAAGGAELSSTERGSDTVSFTAGSDAITGMVFGATGGITADVNGIVGADIVWSGEGTSVLIGTINGVAAITVTLVPPTLPIAAGASGQATVNVQLTDNFPHPAGLALNTIDLSGITVVASDQDGDTATATVDISVVDDVPSAVDDGARSVVEGGAQISGNVLGNDTAGADGATLTSVTIGGTEYTIAASGSTPVVTVNGTYSFTSAGAWTFTPVASLNSASDVNAGFSYTITDGDGDPATAVQPISITDGTGPSATDGSASITVDEKGLDNANALGSAEGAAGGAELSSTERGSDTVSFTAGSDAITGMVFGATGGITADVNGIVGADIVWSGEGTSVLIGTINGVAAITVTLVPPTLPIAAGASGQATVNVQLTDNFPHPAGLALNTIDLSGITVVASDQDGDTATATVDISVVDDVPSAVDPDHLHLTNKAGTEAIGYLDADRNVDDNVGADHGGTVRFASSLNGSNSGFTSSGAAIYYHVVGNTLVASTSSASAADNTKWVFEVELNQDGSLATANDSYTVTMYGKVDSASNVNFNGGSYAFSGGNTNWVGFVPNGQINNPQGNDDSPDLLITPIGDDATSINGTASSVGVSGGGGGQNIGSDEGVRLNFVSDLMGTPSSSGSYNPTSPGHTFDEHYLVNGASVKFGSIGNGRATAVFVASDDNDLGAADEDNRIDDSTPEAITSVVISHSGNNANPSDNTFVVDFSTGNTQSITVDGIDYRVTRNTVTNAVTVEGLVDNTTVAIYTANQYTTLDVLYGTGSSPFADATKPFALTGFGTAVVATDPVNISIPVELVDADGDKVGGAIDLTLEPEGQTMTGSASDEIFAATSHADSFNGAGGLDLVSYQSSTVGVIASLAAPVGNTGDAAGDSYTAIEGLVGSSHDDVLTGNALANTLVGAAGDDILYGNAGNDTLIGGDGADTLYGGTGADWMTGGAGNDIFMIDPNDLPLGIADVITDYESGDFVDLSALLGNLPENTHLNGDYAQVIQDGQNANLQVDTDGNGNTWHTVAVLENFQVSTDVVKVLFTENGAPKAEVIP</sequence>
<keyword evidence="5" id="KW-0472">Membrane</keyword>
<dbReference type="PATRIC" id="fig|106592.7.peg.4912"/>
<keyword evidence="3" id="KW-0677">Repeat</keyword>
<feature type="compositionally biased region" description="Low complexity" evidence="6">
    <location>
        <begin position="746"/>
        <end position="760"/>
    </location>
</feature>
<protein>
    <submittedName>
        <fullName evidence="7">Uncharacterized protein</fullName>
    </submittedName>
</protein>
<evidence type="ECO:0000256" key="6">
    <source>
        <dbReference type="SAM" id="MobiDB-lite"/>
    </source>
</evidence>
<proteinExistence type="predicted"/>
<dbReference type="GO" id="GO:0005509">
    <property type="term" value="F:calcium ion binding"/>
    <property type="evidence" value="ECO:0007669"/>
    <property type="project" value="InterPro"/>
</dbReference>
<feature type="compositionally biased region" description="Polar residues" evidence="6">
    <location>
        <begin position="715"/>
        <end position="733"/>
    </location>
</feature>
<feature type="region of interest" description="Disordered" evidence="6">
    <location>
        <begin position="706"/>
        <end position="733"/>
    </location>
</feature>
<dbReference type="PRINTS" id="PR01488">
    <property type="entry name" value="RTXTOXINA"/>
</dbReference>
<evidence type="ECO:0000256" key="1">
    <source>
        <dbReference type="ARBA" id="ARBA00004370"/>
    </source>
</evidence>
<dbReference type="RefSeq" id="WP_053252253.1">
    <property type="nucleotide sequence ID" value="NZ_LGAP01000030.1"/>
</dbReference>
<accession>A0A0L8BHP2</accession>
<dbReference type="InterPro" id="IPR003995">
    <property type="entry name" value="RTX_toxin_determinant-A"/>
</dbReference>
<dbReference type="NCBIfam" id="TIGR03661">
    <property type="entry name" value="T1SS_VCA0849"/>
    <property type="match status" value="1"/>
</dbReference>
<dbReference type="Pfam" id="PF00353">
    <property type="entry name" value="HemolysinCabind"/>
    <property type="match status" value="2"/>
</dbReference>
<dbReference type="PROSITE" id="PS00330">
    <property type="entry name" value="HEMOLYSIN_CALCIUM"/>
    <property type="match status" value="2"/>
</dbReference>
<evidence type="ECO:0000256" key="2">
    <source>
        <dbReference type="ARBA" id="ARBA00022656"/>
    </source>
</evidence>
<feature type="region of interest" description="Disordered" evidence="6">
    <location>
        <begin position="40"/>
        <end position="70"/>
    </location>
</feature>
<evidence type="ECO:0000256" key="3">
    <source>
        <dbReference type="ARBA" id="ARBA00022737"/>
    </source>
</evidence>
<evidence type="ECO:0000313" key="8">
    <source>
        <dbReference type="Proteomes" id="UP000037425"/>
    </source>
</evidence>
<dbReference type="GO" id="GO:0090729">
    <property type="term" value="F:toxin activity"/>
    <property type="evidence" value="ECO:0007669"/>
    <property type="project" value="UniProtKB-KW"/>
</dbReference>
<feature type="region of interest" description="Disordered" evidence="6">
    <location>
        <begin position="746"/>
        <end position="768"/>
    </location>
</feature>
<dbReference type="Pfam" id="PF17963">
    <property type="entry name" value="Big_9"/>
    <property type="match status" value="1"/>
</dbReference>
<dbReference type="Proteomes" id="UP000037425">
    <property type="component" value="Unassembled WGS sequence"/>
</dbReference>
<name>A0A0L8BHP2_ENSAD</name>
<dbReference type="InterPro" id="IPR001343">
    <property type="entry name" value="Hemolysn_Ca-bd"/>
</dbReference>
<evidence type="ECO:0000256" key="5">
    <source>
        <dbReference type="ARBA" id="ARBA00023136"/>
    </source>
</evidence>
<dbReference type="Gene3D" id="2.150.10.10">
    <property type="entry name" value="Serralysin-like metalloprotease, C-terminal"/>
    <property type="match status" value="1"/>
</dbReference>
<keyword evidence="4" id="KW-0843">Virulence</keyword>
<evidence type="ECO:0000256" key="4">
    <source>
        <dbReference type="ARBA" id="ARBA00023026"/>
    </source>
</evidence>
<reference evidence="8" key="1">
    <citation type="submission" date="2015-07" db="EMBL/GenBank/DDBJ databases">
        <title>Whole genome sequence of an Ensifer adhaerens strain isolated from a cave pool in the Wind Cave National Park.</title>
        <authorList>
            <person name="Eng W.W.H."/>
            <person name="Gan H.M."/>
            <person name="Barton H.A."/>
            <person name="Savka M.A."/>
        </authorList>
    </citation>
    <scope>NUCLEOTIDE SEQUENCE [LARGE SCALE GENOMIC DNA]</scope>
    <source>
        <strain evidence="8">SD006</strain>
    </source>
</reference>
<organism evidence="7 8">
    <name type="scientific">Ensifer adhaerens</name>
    <name type="common">Sinorhizobium morelense</name>
    <dbReference type="NCBI Taxonomy" id="106592"/>
    <lineage>
        <taxon>Bacteria</taxon>
        <taxon>Pseudomonadati</taxon>
        <taxon>Pseudomonadota</taxon>
        <taxon>Alphaproteobacteria</taxon>
        <taxon>Hyphomicrobiales</taxon>
        <taxon>Rhizobiaceae</taxon>
        <taxon>Sinorhizobium/Ensifer group</taxon>
        <taxon>Ensifer</taxon>
    </lineage>
</organism>
<dbReference type="GO" id="GO:0016020">
    <property type="term" value="C:membrane"/>
    <property type="evidence" value="ECO:0007669"/>
    <property type="project" value="UniProtKB-SubCell"/>
</dbReference>
<dbReference type="InterPro" id="IPR019960">
    <property type="entry name" value="T1SS_VCA0849"/>
</dbReference>
<dbReference type="SUPFAM" id="SSF51120">
    <property type="entry name" value="beta-Roll"/>
    <property type="match status" value="1"/>
</dbReference>
<comment type="caution">
    <text evidence="7">The sequence shown here is derived from an EMBL/GenBank/DDBJ whole genome shotgun (WGS) entry which is preliminary data.</text>
</comment>
<dbReference type="InterPro" id="IPR011049">
    <property type="entry name" value="Serralysin-like_metalloprot_C"/>
</dbReference>